<evidence type="ECO:0000256" key="1">
    <source>
        <dbReference type="SAM" id="MobiDB-lite"/>
    </source>
</evidence>
<reference evidence="3" key="1">
    <citation type="submission" date="2015-11" db="EMBL/GenBank/DDBJ databases">
        <authorList>
            <person name="Varghese N."/>
        </authorList>
    </citation>
    <scope>NUCLEOTIDE SEQUENCE [LARGE SCALE GENOMIC DNA]</scope>
    <source>
        <strain evidence="3">DSM 45899</strain>
    </source>
</reference>
<feature type="compositionally biased region" description="Low complexity" evidence="1">
    <location>
        <begin position="75"/>
        <end position="91"/>
    </location>
</feature>
<organism evidence="2 3">
    <name type="scientific">Parafrankia irregularis</name>
    <dbReference type="NCBI Taxonomy" id="795642"/>
    <lineage>
        <taxon>Bacteria</taxon>
        <taxon>Bacillati</taxon>
        <taxon>Actinomycetota</taxon>
        <taxon>Actinomycetes</taxon>
        <taxon>Frankiales</taxon>
        <taxon>Frankiaceae</taxon>
        <taxon>Parafrankia</taxon>
    </lineage>
</organism>
<protein>
    <submittedName>
        <fullName evidence="2">Uncharacterized protein</fullName>
    </submittedName>
</protein>
<sequence length="193" mass="19703">MGTDTGISPRAVTRDAPLGATDPADIGILVLRRLSELLATLDARQVGDLATGRARLTVVPVAPDAVETSDAGNTGPRSAEPRGGAAAAARAASRRPRRAAAATRHGAPVEPPAGAMLAALGRSLRAAPSREAAMGMIDDLGPLTVPALRKLAADLEIKGVLGRDPRPAVLQKIVEGTVGQRLRSEAIAAPDRT</sequence>
<feature type="region of interest" description="Disordered" evidence="1">
    <location>
        <begin position="66"/>
        <end position="111"/>
    </location>
</feature>
<dbReference type="AlphaFoldDB" id="A0A0S4QL38"/>
<feature type="compositionally biased region" description="Low complexity" evidence="1">
    <location>
        <begin position="99"/>
        <end position="108"/>
    </location>
</feature>
<name>A0A0S4QL38_9ACTN</name>
<keyword evidence="3" id="KW-1185">Reference proteome</keyword>
<dbReference type="EMBL" id="FAOZ01000005">
    <property type="protein sequence ID" value="CUU55532.1"/>
    <property type="molecule type" value="Genomic_DNA"/>
</dbReference>
<evidence type="ECO:0000313" key="2">
    <source>
        <dbReference type="EMBL" id="CUU55532.1"/>
    </source>
</evidence>
<gene>
    <name evidence="2" type="ORF">Ga0074812_105184</name>
</gene>
<dbReference type="RefSeq" id="WP_091274175.1">
    <property type="nucleotide sequence ID" value="NZ_FAOZ01000005.1"/>
</dbReference>
<proteinExistence type="predicted"/>
<accession>A0A0S4QL38</accession>
<evidence type="ECO:0000313" key="3">
    <source>
        <dbReference type="Proteomes" id="UP000198802"/>
    </source>
</evidence>
<dbReference type="Proteomes" id="UP000198802">
    <property type="component" value="Unassembled WGS sequence"/>
</dbReference>